<organism evidence="2 3">
    <name type="scientific">Hibiscus sabdariffa</name>
    <name type="common">roselle</name>
    <dbReference type="NCBI Taxonomy" id="183260"/>
    <lineage>
        <taxon>Eukaryota</taxon>
        <taxon>Viridiplantae</taxon>
        <taxon>Streptophyta</taxon>
        <taxon>Embryophyta</taxon>
        <taxon>Tracheophyta</taxon>
        <taxon>Spermatophyta</taxon>
        <taxon>Magnoliopsida</taxon>
        <taxon>eudicotyledons</taxon>
        <taxon>Gunneridae</taxon>
        <taxon>Pentapetalae</taxon>
        <taxon>rosids</taxon>
        <taxon>malvids</taxon>
        <taxon>Malvales</taxon>
        <taxon>Malvaceae</taxon>
        <taxon>Malvoideae</taxon>
        <taxon>Hibiscus</taxon>
    </lineage>
</organism>
<protein>
    <submittedName>
        <fullName evidence="2">Uncharacterized protein</fullName>
    </submittedName>
</protein>
<keyword evidence="1" id="KW-0812">Transmembrane</keyword>
<keyword evidence="3" id="KW-1185">Reference proteome</keyword>
<feature type="transmembrane region" description="Helical" evidence="1">
    <location>
        <begin position="75"/>
        <end position="98"/>
    </location>
</feature>
<reference evidence="2 3" key="1">
    <citation type="journal article" date="2024" name="G3 (Bethesda)">
        <title>Genome assembly of Hibiscus sabdariffa L. provides insights into metabolisms of medicinal natural products.</title>
        <authorList>
            <person name="Kim T."/>
        </authorList>
    </citation>
    <scope>NUCLEOTIDE SEQUENCE [LARGE SCALE GENOMIC DNA]</scope>
    <source>
        <strain evidence="2">TK-2024</strain>
        <tissue evidence="2">Old leaves</tissue>
    </source>
</reference>
<evidence type="ECO:0000313" key="3">
    <source>
        <dbReference type="Proteomes" id="UP001396334"/>
    </source>
</evidence>
<accession>A0ABR2RCW0</accession>
<keyword evidence="1" id="KW-0472">Membrane</keyword>
<sequence length="109" mass="11571">MKTKLKYYLLNFRPGYLDGLGDAVEQGAGPSEGCWCLKLQSFNLSLTASSSSFASISAYSNPELSVSSIRAINRAFLSSILMGRGALGLVCLAVKVLFEMSKVHGSGVS</sequence>
<evidence type="ECO:0000256" key="1">
    <source>
        <dbReference type="SAM" id="Phobius"/>
    </source>
</evidence>
<comment type="caution">
    <text evidence="2">The sequence shown here is derived from an EMBL/GenBank/DDBJ whole genome shotgun (WGS) entry which is preliminary data.</text>
</comment>
<keyword evidence="1" id="KW-1133">Transmembrane helix</keyword>
<dbReference type="Proteomes" id="UP001396334">
    <property type="component" value="Unassembled WGS sequence"/>
</dbReference>
<dbReference type="EMBL" id="JBBPBN010000023">
    <property type="protein sequence ID" value="KAK9010684.1"/>
    <property type="molecule type" value="Genomic_DNA"/>
</dbReference>
<name>A0ABR2RCW0_9ROSI</name>
<gene>
    <name evidence="2" type="ORF">V6N11_043557</name>
</gene>
<proteinExistence type="predicted"/>
<evidence type="ECO:0000313" key="2">
    <source>
        <dbReference type="EMBL" id="KAK9010684.1"/>
    </source>
</evidence>